<evidence type="ECO:0000256" key="1">
    <source>
        <dbReference type="SAM" id="MobiDB-lite"/>
    </source>
</evidence>
<keyword evidence="3" id="KW-1185">Reference proteome</keyword>
<evidence type="ECO:0000313" key="3">
    <source>
        <dbReference type="Proteomes" id="UP000030745"/>
    </source>
</evidence>
<accession>A0A067CKW1</accession>
<dbReference type="AlphaFoldDB" id="A0A067CKW1"/>
<sequence length="130" mass="14366">MLTCHFEIQKRRAPAMRASSANQAATIRYLRLTPNVSAACASTRRQRLRTWYPYGLCEADEVARSSCLPPCRDPAHSDGAASTVPQNEPCDSERRSMHGRRCDLGQRALQVYLCMSSAGTRDDVCLCGEG</sequence>
<reference evidence="2 3" key="1">
    <citation type="journal article" date="2013" name="PLoS Genet.">
        <title>Distinctive expansion of potential virulence genes in the genome of the oomycete fish pathogen Saprolegnia parasitica.</title>
        <authorList>
            <person name="Jiang R.H."/>
            <person name="de Bruijn I."/>
            <person name="Haas B.J."/>
            <person name="Belmonte R."/>
            <person name="Lobach L."/>
            <person name="Christie J."/>
            <person name="van den Ackerveken G."/>
            <person name="Bottin A."/>
            <person name="Bulone V."/>
            <person name="Diaz-Moreno S.M."/>
            <person name="Dumas B."/>
            <person name="Fan L."/>
            <person name="Gaulin E."/>
            <person name="Govers F."/>
            <person name="Grenville-Briggs L.J."/>
            <person name="Horner N.R."/>
            <person name="Levin J.Z."/>
            <person name="Mammella M."/>
            <person name="Meijer H.J."/>
            <person name="Morris P."/>
            <person name="Nusbaum C."/>
            <person name="Oome S."/>
            <person name="Phillips A.J."/>
            <person name="van Rooyen D."/>
            <person name="Rzeszutek E."/>
            <person name="Saraiva M."/>
            <person name="Secombes C.J."/>
            <person name="Seidl M.F."/>
            <person name="Snel B."/>
            <person name="Stassen J.H."/>
            <person name="Sykes S."/>
            <person name="Tripathy S."/>
            <person name="van den Berg H."/>
            <person name="Vega-Arreguin J.C."/>
            <person name="Wawra S."/>
            <person name="Young S.K."/>
            <person name="Zeng Q."/>
            <person name="Dieguez-Uribeondo J."/>
            <person name="Russ C."/>
            <person name="Tyler B.M."/>
            <person name="van West P."/>
        </authorList>
    </citation>
    <scope>NUCLEOTIDE SEQUENCE [LARGE SCALE GENOMIC DNA]</scope>
    <source>
        <strain evidence="2 3">CBS 223.65</strain>
    </source>
</reference>
<gene>
    <name evidence="2" type="ORF">SPRG_19628</name>
</gene>
<dbReference type="RefSeq" id="XP_012198351.1">
    <property type="nucleotide sequence ID" value="XM_012342961.1"/>
</dbReference>
<dbReference type="Proteomes" id="UP000030745">
    <property type="component" value="Unassembled WGS sequence"/>
</dbReference>
<dbReference type="KEGG" id="spar:SPRG_19628"/>
<evidence type="ECO:0000313" key="2">
    <source>
        <dbReference type="EMBL" id="KDO31163.1"/>
    </source>
</evidence>
<protein>
    <submittedName>
        <fullName evidence="2">Uncharacterized protein</fullName>
    </submittedName>
</protein>
<proteinExistence type="predicted"/>
<organism evidence="2 3">
    <name type="scientific">Saprolegnia parasitica (strain CBS 223.65)</name>
    <dbReference type="NCBI Taxonomy" id="695850"/>
    <lineage>
        <taxon>Eukaryota</taxon>
        <taxon>Sar</taxon>
        <taxon>Stramenopiles</taxon>
        <taxon>Oomycota</taxon>
        <taxon>Saprolegniomycetes</taxon>
        <taxon>Saprolegniales</taxon>
        <taxon>Saprolegniaceae</taxon>
        <taxon>Saprolegnia</taxon>
    </lineage>
</organism>
<name>A0A067CKW1_SAPPC</name>
<dbReference type="GeneID" id="24140950"/>
<feature type="region of interest" description="Disordered" evidence="1">
    <location>
        <begin position="73"/>
        <end position="96"/>
    </location>
</feature>
<dbReference type="VEuPathDB" id="FungiDB:SPRG_19628"/>
<dbReference type="EMBL" id="KK583199">
    <property type="protein sequence ID" value="KDO31163.1"/>
    <property type="molecule type" value="Genomic_DNA"/>
</dbReference>